<sequence>MQTIGNKRQKTQSADVTHHRFPGEIRNMLYKCAALPDNVKQVERLYKSVGPDGTITVSDSVHTFYLDTVNESGTSQLFSKEITKVAEIADEVLSYVTPWILFTFTSPDALRLFAEAFAAHSAVCTREIELHVEFDFGASMNETDRRTFSKWLEMEEPHGRQQGAHDVFEEWMNSVKDLPTASTHVHLVFPYFWRDFRSLRGLSEKTGLREYQITFRFPKEEPYHTYSVDDHDFFIAQTIAAVKGIEVVEQAGINEKTRADLVAFGCRGFNRTRGSPGHGDED</sequence>
<keyword evidence="2" id="KW-1185">Reference proteome</keyword>
<protein>
    <submittedName>
        <fullName evidence="1">Uncharacterized protein</fullName>
    </submittedName>
</protein>
<comment type="caution">
    <text evidence="1">The sequence shown here is derived from an EMBL/GenBank/DDBJ whole genome shotgun (WGS) entry which is preliminary data.</text>
</comment>
<organism evidence="1 2">
    <name type="scientific">Neocucurbitaria cava</name>
    <dbReference type="NCBI Taxonomy" id="798079"/>
    <lineage>
        <taxon>Eukaryota</taxon>
        <taxon>Fungi</taxon>
        <taxon>Dikarya</taxon>
        <taxon>Ascomycota</taxon>
        <taxon>Pezizomycotina</taxon>
        <taxon>Dothideomycetes</taxon>
        <taxon>Pleosporomycetidae</taxon>
        <taxon>Pleosporales</taxon>
        <taxon>Pleosporineae</taxon>
        <taxon>Cucurbitariaceae</taxon>
        <taxon>Neocucurbitaria</taxon>
    </lineage>
</organism>
<dbReference type="EMBL" id="JAPEUY010000005">
    <property type="protein sequence ID" value="KAJ4373386.1"/>
    <property type="molecule type" value="Genomic_DNA"/>
</dbReference>
<gene>
    <name evidence="1" type="ORF">N0V83_003681</name>
</gene>
<dbReference type="AlphaFoldDB" id="A0A9W8YDP4"/>
<accession>A0A9W8YDP4</accession>
<reference evidence="1" key="1">
    <citation type="submission" date="2022-10" db="EMBL/GenBank/DDBJ databases">
        <title>Tapping the CABI collections for fungal endophytes: first genome assemblies for Collariella, Neodidymelliopsis, Ascochyta clinopodiicola, Didymella pomorum, Didymosphaeria variabile, Neocosmospora piperis and Neocucurbitaria cava.</title>
        <authorList>
            <person name="Hill R."/>
        </authorList>
    </citation>
    <scope>NUCLEOTIDE SEQUENCE</scope>
    <source>
        <strain evidence="1">IMI 356814</strain>
    </source>
</reference>
<name>A0A9W8YDP4_9PLEO</name>
<evidence type="ECO:0000313" key="1">
    <source>
        <dbReference type="EMBL" id="KAJ4373386.1"/>
    </source>
</evidence>
<evidence type="ECO:0000313" key="2">
    <source>
        <dbReference type="Proteomes" id="UP001140560"/>
    </source>
</evidence>
<proteinExistence type="predicted"/>
<dbReference type="OrthoDB" id="3785238at2759"/>
<dbReference type="Proteomes" id="UP001140560">
    <property type="component" value="Unassembled WGS sequence"/>
</dbReference>